<keyword evidence="6 7" id="KW-0067">ATP-binding</keyword>
<keyword evidence="7 8" id="KW-0573">Peptidoglycan synthesis</keyword>
<dbReference type="InterPro" id="IPR005762">
    <property type="entry name" value="MurD"/>
</dbReference>
<keyword evidence="5 7" id="KW-0547">Nucleotide-binding</keyword>
<dbReference type="Proteomes" id="UP000623010">
    <property type="component" value="Unassembled WGS sequence"/>
</dbReference>
<dbReference type="GO" id="GO:0008764">
    <property type="term" value="F:UDP-N-acetylmuramoylalanine-D-glutamate ligase activity"/>
    <property type="evidence" value="ECO:0007669"/>
    <property type="project" value="UniProtKB-UniRule"/>
</dbReference>
<dbReference type="Pfam" id="PF08245">
    <property type="entry name" value="Mur_ligase_M"/>
    <property type="match status" value="1"/>
</dbReference>
<evidence type="ECO:0000256" key="7">
    <source>
        <dbReference type="HAMAP-Rule" id="MF_00639"/>
    </source>
</evidence>
<dbReference type="Gene3D" id="3.40.50.720">
    <property type="entry name" value="NAD(P)-binding Rossmann-like Domain"/>
    <property type="match status" value="1"/>
</dbReference>
<comment type="function">
    <text evidence="7 8">Cell wall formation. Catalyzes the addition of glutamate to the nucleotide precursor UDP-N-acetylmuramoyl-L-alanine (UMA).</text>
</comment>
<feature type="domain" description="Mur ligase C-terminal" evidence="9">
    <location>
        <begin position="328"/>
        <end position="447"/>
    </location>
</feature>
<dbReference type="SUPFAM" id="SSF51984">
    <property type="entry name" value="MurCD N-terminal domain"/>
    <property type="match status" value="1"/>
</dbReference>
<evidence type="ECO:0000259" key="10">
    <source>
        <dbReference type="Pfam" id="PF08245"/>
    </source>
</evidence>
<gene>
    <name evidence="7 11" type="primary">murD</name>
    <name evidence="11" type="ORF">GCM10010389_03430</name>
</gene>
<dbReference type="Pfam" id="PF02875">
    <property type="entry name" value="Mur_ligase_C"/>
    <property type="match status" value="1"/>
</dbReference>
<keyword evidence="7 8" id="KW-0132">Cell division</keyword>
<evidence type="ECO:0000313" key="11">
    <source>
        <dbReference type="EMBL" id="GGZ69409.1"/>
    </source>
</evidence>
<dbReference type="InterPro" id="IPR036565">
    <property type="entry name" value="Mur-like_cat_sf"/>
</dbReference>
<comment type="caution">
    <text evidence="11">The sequence shown here is derived from an EMBL/GenBank/DDBJ whole genome shotgun (WGS) entry which is preliminary data.</text>
</comment>
<dbReference type="SUPFAM" id="SSF53244">
    <property type="entry name" value="MurD-like peptide ligases, peptide-binding domain"/>
    <property type="match status" value="1"/>
</dbReference>
<dbReference type="SUPFAM" id="SSF53623">
    <property type="entry name" value="MurD-like peptide ligases, catalytic domain"/>
    <property type="match status" value="1"/>
</dbReference>
<comment type="catalytic activity">
    <reaction evidence="7 8">
        <text>UDP-N-acetyl-alpha-D-muramoyl-L-alanine + D-glutamate + ATP = UDP-N-acetyl-alpha-D-muramoyl-L-alanyl-D-glutamate + ADP + phosphate + H(+)</text>
        <dbReference type="Rhea" id="RHEA:16429"/>
        <dbReference type="ChEBI" id="CHEBI:15378"/>
        <dbReference type="ChEBI" id="CHEBI:29986"/>
        <dbReference type="ChEBI" id="CHEBI:30616"/>
        <dbReference type="ChEBI" id="CHEBI:43474"/>
        <dbReference type="ChEBI" id="CHEBI:83898"/>
        <dbReference type="ChEBI" id="CHEBI:83900"/>
        <dbReference type="ChEBI" id="CHEBI:456216"/>
        <dbReference type="EC" id="6.3.2.9"/>
    </reaction>
</comment>
<organism evidence="11 12">
    <name type="scientific">Streptomyces echinoruber</name>
    <dbReference type="NCBI Taxonomy" id="68898"/>
    <lineage>
        <taxon>Bacteria</taxon>
        <taxon>Bacillati</taxon>
        <taxon>Actinomycetota</taxon>
        <taxon>Actinomycetes</taxon>
        <taxon>Kitasatosporales</taxon>
        <taxon>Streptomycetaceae</taxon>
        <taxon>Streptomyces</taxon>
    </lineage>
</organism>
<evidence type="ECO:0000256" key="5">
    <source>
        <dbReference type="ARBA" id="ARBA00022741"/>
    </source>
</evidence>
<evidence type="ECO:0000313" key="12">
    <source>
        <dbReference type="Proteomes" id="UP000623010"/>
    </source>
</evidence>
<comment type="pathway">
    <text evidence="2 7 8">Cell wall biogenesis; peptidoglycan biosynthesis.</text>
</comment>
<dbReference type="InterPro" id="IPR013221">
    <property type="entry name" value="Mur_ligase_cen"/>
</dbReference>
<name>A0A918QTF1_9ACTN</name>
<dbReference type="GO" id="GO:0008360">
    <property type="term" value="P:regulation of cell shape"/>
    <property type="evidence" value="ECO:0007669"/>
    <property type="project" value="UniProtKB-KW"/>
</dbReference>
<keyword evidence="3 7" id="KW-0963">Cytoplasm</keyword>
<keyword evidence="4 7" id="KW-0436">Ligase</keyword>
<keyword evidence="7 8" id="KW-0961">Cell wall biogenesis/degradation</keyword>
<evidence type="ECO:0000256" key="3">
    <source>
        <dbReference type="ARBA" id="ARBA00022490"/>
    </source>
</evidence>
<dbReference type="EMBL" id="BMWH01000001">
    <property type="protein sequence ID" value="GGZ69409.1"/>
    <property type="molecule type" value="Genomic_DNA"/>
</dbReference>
<accession>A0A918QTF1</accession>
<dbReference type="GO" id="GO:0009252">
    <property type="term" value="P:peptidoglycan biosynthetic process"/>
    <property type="evidence" value="ECO:0007669"/>
    <property type="project" value="UniProtKB-UniRule"/>
</dbReference>
<keyword evidence="7 8" id="KW-0131">Cell cycle</keyword>
<dbReference type="PANTHER" id="PTHR43692">
    <property type="entry name" value="UDP-N-ACETYLMURAMOYLALANINE--D-GLUTAMATE LIGASE"/>
    <property type="match status" value="1"/>
</dbReference>
<dbReference type="Gene3D" id="3.40.1190.10">
    <property type="entry name" value="Mur-like, catalytic domain"/>
    <property type="match status" value="1"/>
</dbReference>
<evidence type="ECO:0000256" key="6">
    <source>
        <dbReference type="ARBA" id="ARBA00022840"/>
    </source>
</evidence>
<evidence type="ECO:0000256" key="1">
    <source>
        <dbReference type="ARBA" id="ARBA00004496"/>
    </source>
</evidence>
<keyword evidence="12" id="KW-1185">Reference proteome</keyword>
<evidence type="ECO:0000256" key="4">
    <source>
        <dbReference type="ARBA" id="ARBA00022598"/>
    </source>
</evidence>
<evidence type="ECO:0000256" key="8">
    <source>
        <dbReference type="RuleBase" id="RU003664"/>
    </source>
</evidence>
<evidence type="ECO:0000259" key="9">
    <source>
        <dbReference type="Pfam" id="PF02875"/>
    </source>
</evidence>
<keyword evidence="7 8" id="KW-0133">Cell shape</keyword>
<dbReference type="Gene3D" id="3.90.190.20">
    <property type="entry name" value="Mur ligase, C-terminal domain"/>
    <property type="match status" value="1"/>
</dbReference>
<dbReference type="GO" id="GO:0051301">
    <property type="term" value="P:cell division"/>
    <property type="evidence" value="ECO:0007669"/>
    <property type="project" value="UniProtKB-KW"/>
</dbReference>
<comment type="similarity">
    <text evidence="7">Belongs to the MurCDEF family.</text>
</comment>
<protein>
    <recommendedName>
        <fullName evidence="7 8">UDP-N-acetylmuramoylalanine--D-glutamate ligase</fullName>
        <ecNumber evidence="7 8">6.3.2.9</ecNumber>
    </recommendedName>
    <alternativeName>
        <fullName evidence="7">D-glutamic acid-adding enzyme</fullName>
    </alternativeName>
    <alternativeName>
        <fullName evidence="7">UDP-N-acetylmuramoyl-L-alanyl-D-glutamate synthetase</fullName>
    </alternativeName>
</protein>
<reference evidence="11" key="2">
    <citation type="submission" date="2020-09" db="EMBL/GenBank/DDBJ databases">
        <authorList>
            <person name="Sun Q."/>
            <person name="Ohkuma M."/>
        </authorList>
    </citation>
    <scope>NUCLEOTIDE SEQUENCE</scope>
    <source>
        <strain evidence="11">JCM 5016</strain>
    </source>
</reference>
<dbReference type="GO" id="GO:0005524">
    <property type="term" value="F:ATP binding"/>
    <property type="evidence" value="ECO:0007669"/>
    <property type="project" value="UniProtKB-UniRule"/>
</dbReference>
<feature type="binding site" evidence="7">
    <location>
        <begin position="123"/>
        <end position="129"/>
    </location>
    <ligand>
        <name>ATP</name>
        <dbReference type="ChEBI" id="CHEBI:30616"/>
    </ligand>
</feature>
<dbReference type="EC" id="6.3.2.9" evidence="7 8"/>
<dbReference type="AlphaFoldDB" id="A0A918QTF1"/>
<proteinExistence type="inferred from homology"/>
<dbReference type="NCBIfam" id="TIGR01087">
    <property type="entry name" value="murD"/>
    <property type="match status" value="1"/>
</dbReference>
<feature type="domain" description="Mur ligase central" evidence="10">
    <location>
        <begin position="121"/>
        <end position="306"/>
    </location>
</feature>
<comment type="subcellular location">
    <subcellularLocation>
        <location evidence="1 7 8">Cytoplasm</location>
    </subcellularLocation>
</comment>
<dbReference type="HAMAP" id="MF_00639">
    <property type="entry name" value="MurD"/>
    <property type="match status" value="1"/>
</dbReference>
<dbReference type="GO" id="GO:0005737">
    <property type="term" value="C:cytoplasm"/>
    <property type="evidence" value="ECO:0007669"/>
    <property type="project" value="UniProtKB-SubCell"/>
</dbReference>
<sequence>MTDEQDIHWDGKHVTVAGLGVSGVPAARVLHGLGARVTVVNDGADERARAQAAELEALGVTVRLGDGDTLPEGTELVVTAPGWRPDKPLFTAAARAGVPVWGDVELAWRLRRPGAAPWLAVTGTNGKTTTVRMLAAILQAAGLRTAAVGNIGVSLLDAVLGEEPYDVLAVELSSYQLHWAPSLRAHSAAVLNLAPDHLDWHGSMEAYAADKGRIYEGNKVACVYNAADKATEDLVRQADVEEGCRAIGFTLGTPAPSQLGVVDGLLVDRAFVEDRRRNAQELAEVSDVHPPAPHNIANALAAAALARAFGVPAQAVRDGLRAFRPDAHRIAHVADVGGVAWVDDSKATNTHAAQASLAAYESVVWIAGGLAKGATFDELVATSAKRLRGVVLIGADRALIRDALARHAPEVPVVDLDRTDTGAMREAVREAQRLARPGDTVLLAPACASMDMFANYNQRGDAFAEAVRELGA</sequence>
<dbReference type="InterPro" id="IPR004101">
    <property type="entry name" value="Mur_ligase_C"/>
</dbReference>
<evidence type="ECO:0000256" key="2">
    <source>
        <dbReference type="ARBA" id="ARBA00004752"/>
    </source>
</evidence>
<dbReference type="InterPro" id="IPR036615">
    <property type="entry name" value="Mur_ligase_C_dom_sf"/>
</dbReference>
<dbReference type="PANTHER" id="PTHR43692:SF1">
    <property type="entry name" value="UDP-N-ACETYLMURAMOYLALANINE--D-GLUTAMATE LIGASE"/>
    <property type="match status" value="1"/>
</dbReference>
<reference evidence="11" key="1">
    <citation type="journal article" date="2014" name="Int. J. Syst. Evol. Microbiol.">
        <title>Complete genome sequence of Corynebacterium casei LMG S-19264T (=DSM 44701T), isolated from a smear-ripened cheese.</title>
        <authorList>
            <consortium name="US DOE Joint Genome Institute (JGI-PGF)"/>
            <person name="Walter F."/>
            <person name="Albersmeier A."/>
            <person name="Kalinowski J."/>
            <person name="Ruckert C."/>
        </authorList>
    </citation>
    <scope>NUCLEOTIDE SEQUENCE</scope>
    <source>
        <strain evidence="11">JCM 5016</strain>
    </source>
</reference>
<dbReference type="GO" id="GO:0071555">
    <property type="term" value="P:cell wall organization"/>
    <property type="evidence" value="ECO:0007669"/>
    <property type="project" value="UniProtKB-KW"/>
</dbReference>